<feature type="compositionally biased region" description="Polar residues" evidence="12">
    <location>
        <begin position="27"/>
        <end position="42"/>
    </location>
</feature>
<evidence type="ECO:0000259" key="15">
    <source>
        <dbReference type="PROSITE" id="PS51195"/>
    </source>
</evidence>
<keyword evidence="3" id="KW-0690">Ribosome biogenesis</keyword>
<dbReference type="EMBL" id="FMSP01000004">
    <property type="protein sequence ID" value="SCV69134.1"/>
    <property type="molecule type" value="Genomic_DNA"/>
</dbReference>
<dbReference type="InterPro" id="IPR014001">
    <property type="entry name" value="Helicase_ATP-bd"/>
</dbReference>
<dbReference type="Gene3D" id="3.40.50.300">
    <property type="entry name" value="P-loop containing nucleotide triphosphate hydrolases"/>
    <property type="match status" value="2"/>
</dbReference>
<evidence type="ECO:0000256" key="1">
    <source>
        <dbReference type="ARBA" id="ARBA00004123"/>
    </source>
</evidence>
<dbReference type="EC" id="3.6.4.13" evidence="2"/>
<feature type="compositionally biased region" description="Basic and acidic residues" evidence="12">
    <location>
        <begin position="190"/>
        <end position="204"/>
    </location>
</feature>
<dbReference type="GO" id="GO:0003724">
    <property type="term" value="F:RNA helicase activity"/>
    <property type="evidence" value="ECO:0007669"/>
    <property type="project" value="UniProtKB-EC"/>
</dbReference>
<dbReference type="SMART" id="SM00490">
    <property type="entry name" value="HELICc"/>
    <property type="match status" value="1"/>
</dbReference>
<evidence type="ECO:0000313" key="17">
    <source>
        <dbReference type="Proteomes" id="UP000198372"/>
    </source>
</evidence>
<dbReference type="GO" id="GO:0005524">
    <property type="term" value="F:ATP binding"/>
    <property type="evidence" value="ECO:0007669"/>
    <property type="project" value="UniProtKB-KW"/>
</dbReference>
<evidence type="ECO:0000313" key="16">
    <source>
        <dbReference type="EMBL" id="SCV69134.1"/>
    </source>
</evidence>
<dbReference type="GO" id="GO:0003723">
    <property type="term" value="F:RNA binding"/>
    <property type="evidence" value="ECO:0007669"/>
    <property type="project" value="UniProtKB-KW"/>
</dbReference>
<feature type="domain" description="Helicase C-terminal" evidence="14">
    <location>
        <begin position="599"/>
        <end position="750"/>
    </location>
</feature>
<dbReference type="InterPro" id="IPR001650">
    <property type="entry name" value="Helicase_C-like"/>
</dbReference>
<dbReference type="PANTHER" id="PTHR47959:SF1">
    <property type="entry name" value="ATP-DEPENDENT RNA HELICASE DBPA"/>
    <property type="match status" value="1"/>
</dbReference>
<dbReference type="STRING" id="269621.A0A238FB61"/>
<dbReference type="OrthoDB" id="2536592at2759"/>
<feature type="compositionally biased region" description="Basic residues" evidence="12">
    <location>
        <begin position="800"/>
        <end position="813"/>
    </location>
</feature>
<evidence type="ECO:0000256" key="3">
    <source>
        <dbReference type="ARBA" id="ARBA00022517"/>
    </source>
</evidence>
<dbReference type="PROSITE" id="PS51194">
    <property type="entry name" value="HELICASE_CTER"/>
    <property type="match status" value="1"/>
</dbReference>
<dbReference type="InterPro" id="IPR014014">
    <property type="entry name" value="RNA_helicase_DEAD_Q_motif"/>
</dbReference>
<dbReference type="InterPro" id="IPR050079">
    <property type="entry name" value="DEAD_box_RNA_helicase"/>
</dbReference>
<keyword evidence="5" id="KW-0378">Hydrolase</keyword>
<dbReference type="InterPro" id="IPR011545">
    <property type="entry name" value="DEAD/DEAH_box_helicase_dom"/>
</dbReference>
<feature type="region of interest" description="Disordered" evidence="12">
    <location>
        <begin position="1"/>
        <end position="69"/>
    </location>
</feature>
<evidence type="ECO:0000256" key="2">
    <source>
        <dbReference type="ARBA" id="ARBA00012552"/>
    </source>
</evidence>
<evidence type="ECO:0000256" key="9">
    <source>
        <dbReference type="ARBA" id="ARBA00023242"/>
    </source>
</evidence>
<keyword evidence="6" id="KW-0347">Helicase</keyword>
<dbReference type="PANTHER" id="PTHR47959">
    <property type="entry name" value="ATP-DEPENDENT RNA HELICASE RHLE-RELATED"/>
    <property type="match status" value="1"/>
</dbReference>
<protein>
    <recommendedName>
        <fullName evidence="2">RNA helicase</fullName>
        <ecNumber evidence="2">3.6.4.13</ecNumber>
    </recommendedName>
</protein>
<sequence>MSSNKHFAFARKRNSTDNKKRKLDALATSSAPERTGVTSPVNASASAPASKPKPATTTTTTTTTTKRTERAANLAWKSIALPSEFGFDEDGGLLEIDEVEGVDVVYVAAGVQFRINDGPTTTAQLPKKNKTKKDHLAPTAGEPLFDSPFPDEPLEQLPAPRLQDTAVKNNATPKAKKDKKGKGKATSVDKSVHLEEQQEPDPHDILPSWAHIPLAPPLYRALAELKFDKPTAIQERALSVEIGALPYVEPEDEEVEQQDNGASDGDKEDQQDEEWGGTDAEEQTVPSAPYISPFAEEPPDESSSSSPNTTDRDIVGVAQTGSGKTLAYGLPILSYILHNPPSSSTEENPTRLAALILTPARELALQVRAAINEVAIRTNHLLPNELQDPNVNAPRKRERRHHISVVALTGGMSVEKQKRQLDRGADVLVATPGRLWDMIGENDSLARAIKGIKFLVIDEADRMIENGHFAELENIVRLTRRKRQNPEDDPEEDEAEFIDDFTISTTHSRVDLITAREDIRTFVFSATMSKDLQQNLKKRHRKFRPGRPEDGMSSLDDLLLKLDFRDPDPEVIDLTPEHGLVETLKECKVECLLPEKDVHLYHFLLRYPGRTIVFLASIDGIRRLHPLLALLGLNIVQLHSGMQQRARLKALDRFKSFKNAVLLATDVAARGLDIPAVAHVVHFQLPRTADVYVHRSGRTARAGQQGLALQLVAPDEKQVQKLLMASLGKGTDLPALPIDYSIYDQLKQRIDLAKKIETAQHKATKNAHEDNWLRQAAEAMELDIPSDFDFSDDEGDAANSKKKNANRGGKKGKNQQYELKMLKAELQKMLDKPLMMRGISAKYLTTRATVGLVDQLVEGTGHDKILGFDTSTALEDLKSKKTIKEKRKVAEG</sequence>
<dbReference type="PROSITE" id="PS51195">
    <property type="entry name" value="Q_MOTIF"/>
    <property type="match status" value="1"/>
</dbReference>
<evidence type="ECO:0000256" key="6">
    <source>
        <dbReference type="ARBA" id="ARBA00022806"/>
    </source>
</evidence>
<keyword evidence="17" id="KW-1185">Reference proteome</keyword>
<evidence type="ECO:0000256" key="12">
    <source>
        <dbReference type="SAM" id="MobiDB-lite"/>
    </source>
</evidence>
<feature type="domain" description="DEAD-box RNA helicase Q" evidence="15">
    <location>
        <begin position="207"/>
        <end position="235"/>
    </location>
</feature>
<feature type="region of interest" description="Disordered" evidence="12">
    <location>
        <begin position="115"/>
        <end position="209"/>
    </location>
</feature>
<reference evidence="17" key="1">
    <citation type="submission" date="2016-09" db="EMBL/GenBank/DDBJ databases">
        <authorList>
            <person name="Jeantristanb JTB J.-T."/>
            <person name="Ricardo R."/>
        </authorList>
    </citation>
    <scope>NUCLEOTIDE SEQUENCE [LARGE SCALE GENOMIC DNA]</scope>
</reference>
<keyword evidence="7" id="KW-0067">ATP-binding</keyword>
<evidence type="ECO:0000259" key="13">
    <source>
        <dbReference type="PROSITE" id="PS51192"/>
    </source>
</evidence>
<name>A0A238FB61_9BASI</name>
<feature type="compositionally biased region" description="Basic residues" evidence="12">
    <location>
        <begin position="174"/>
        <end position="183"/>
    </location>
</feature>
<feature type="compositionally biased region" description="Acidic residues" evidence="12">
    <location>
        <begin position="266"/>
        <end position="282"/>
    </location>
</feature>
<feature type="region of interest" description="Disordered" evidence="12">
    <location>
        <begin position="245"/>
        <end position="315"/>
    </location>
</feature>
<dbReference type="InterPro" id="IPR027417">
    <property type="entry name" value="P-loop_NTPase"/>
</dbReference>
<evidence type="ECO:0000256" key="8">
    <source>
        <dbReference type="ARBA" id="ARBA00022884"/>
    </source>
</evidence>
<dbReference type="SMART" id="SM00487">
    <property type="entry name" value="DEXDc"/>
    <property type="match status" value="1"/>
</dbReference>
<evidence type="ECO:0000256" key="4">
    <source>
        <dbReference type="ARBA" id="ARBA00022741"/>
    </source>
</evidence>
<dbReference type="CDD" id="cd18787">
    <property type="entry name" value="SF2_C_DEAD"/>
    <property type="match status" value="1"/>
</dbReference>
<dbReference type="Pfam" id="PF00271">
    <property type="entry name" value="Helicase_C"/>
    <property type="match status" value="1"/>
</dbReference>
<proteinExistence type="predicted"/>
<keyword evidence="9" id="KW-0539">Nucleus</keyword>
<evidence type="ECO:0000256" key="7">
    <source>
        <dbReference type="ARBA" id="ARBA00022840"/>
    </source>
</evidence>
<feature type="domain" description="Helicase ATP-binding" evidence="13">
    <location>
        <begin position="305"/>
        <end position="546"/>
    </location>
</feature>
<evidence type="ECO:0000259" key="14">
    <source>
        <dbReference type="PROSITE" id="PS51194"/>
    </source>
</evidence>
<feature type="compositionally biased region" description="Low complexity" evidence="12">
    <location>
        <begin position="43"/>
        <end position="65"/>
    </location>
</feature>
<dbReference type="GO" id="GO:0042254">
    <property type="term" value="P:ribosome biogenesis"/>
    <property type="evidence" value="ECO:0007669"/>
    <property type="project" value="UniProtKB-KW"/>
</dbReference>
<comment type="subcellular location">
    <subcellularLocation>
        <location evidence="1">Nucleus</location>
    </subcellularLocation>
</comment>
<accession>A0A238FB61</accession>
<dbReference type="Proteomes" id="UP000198372">
    <property type="component" value="Unassembled WGS sequence"/>
</dbReference>
<dbReference type="GO" id="GO:0005829">
    <property type="term" value="C:cytosol"/>
    <property type="evidence" value="ECO:0007669"/>
    <property type="project" value="TreeGrafter"/>
</dbReference>
<keyword evidence="4" id="KW-0547">Nucleotide-binding</keyword>
<dbReference type="InterPro" id="IPR000629">
    <property type="entry name" value="RNA-helicase_DEAD-box_CS"/>
</dbReference>
<dbReference type="PROSITE" id="PS51192">
    <property type="entry name" value="HELICASE_ATP_BIND_1"/>
    <property type="match status" value="1"/>
</dbReference>
<dbReference type="GO" id="GO:0010467">
    <property type="term" value="P:gene expression"/>
    <property type="evidence" value="ECO:0007669"/>
    <property type="project" value="UniProtKB-ARBA"/>
</dbReference>
<dbReference type="AlphaFoldDB" id="A0A238FB61"/>
<feature type="short sequence motif" description="Q motif" evidence="11">
    <location>
        <begin position="207"/>
        <end position="235"/>
    </location>
</feature>
<dbReference type="GO" id="GO:0016787">
    <property type="term" value="F:hydrolase activity"/>
    <property type="evidence" value="ECO:0007669"/>
    <property type="project" value="UniProtKB-KW"/>
</dbReference>
<comment type="catalytic activity">
    <reaction evidence="10">
        <text>ATP + H2O = ADP + phosphate + H(+)</text>
        <dbReference type="Rhea" id="RHEA:13065"/>
        <dbReference type="ChEBI" id="CHEBI:15377"/>
        <dbReference type="ChEBI" id="CHEBI:15378"/>
        <dbReference type="ChEBI" id="CHEBI:30616"/>
        <dbReference type="ChEBI" id="CHEBI:43474"/>
        <dbReference type="ChEBI" id="CHEBI:456216"/>
        <dbReference type="EC" id="3.6.4.13"/>
    </reaction>
</comment>
<dbReference type="PROSITE" id="PS00039">
    <property type="entry name" value="DEAD_ATP_HELICASE"/>
    <property type="match status" value="1"/>
</dbReference>
<organism evidence="16 17">
    <name type="scientific">Microbotryum intermedium</name>
    <dbReference type="NCBI Taxonomy" id="269621"/>
    <lineage>
        <taxon>Eukaryota</taxon>
        <taxon>Fungi</taxon>
        <taxon>Dikarya</taxon>
        <taxon>Basidiomycota</taxon>
        <taxon>Pucciniomycotina</taxon>
        <taxon>Microbotryomycetes</taxon>
        <taxon>Microbotryales</taxon>
        <taxon>Microbotryaceae</taxon>
        <taxon>Microbotryum</taxon>
    </lineage>
</organism>
<dbReference type="Pfam" id="PF00270">
    <property type="entry name" value="DEAD"/>
    <property type="match status" value="1"/>
</dbReference>
<gene>
    <name evidence="16" type="ORF">BQ2448_2154</name>
</gene>
<feature type="region of interest" description="Disordered" evidence="12">
    <location>
        <begin position="791"/>
        <end position="815"/>
    </location>
</feature>
<evidence type="ECO:0000256" key="5">
    <source>
        <dbReference type="ARBA" id="ARBA00022801"/>
    </source>
</evidence>
<evidence type="ECO:0000256" key="11">
    <source>
        <dbReference type="PROSITE-ProRule" id="PRU00552"/>
    </source>
</evidence>
<dbReference type="GO" id="GO:0005634">
    <property type="term" value="C:nucleus"/>
    <property type="evidence" value="ECO:0007669"/>
    <property type="project" value="UniProtKB-SubCell"/>
</dbReference>
<keyword evidence="8" id="KW-0694">RNA-binding</keyword>
<evidence type="ECO:0000256" key="10">
    <source>
        <dbReference type="ARBA" id="ARBA00047984"/>
    </source>
</evidence>
<dbReference type="SUPFAM" id="SSF52540">
    <property type="entry name" value="P-loop containing nucleoside triphosphate hydrolases"/>
    <property type="match status" value="1"/>
</dbReference>